<dbReference type="OrthoDB" id="817877at2"/>
<dbReference type="EMBL" id="VORW01000015">
    <property type="protein sequence ID" value="TXE06431.1"/>
    <property type="molecule type" value="Genomic_DNA"/>
</dbReference>
<evidence type="ECO:0000313" key="2">
    <source>
        <dbReference type="Proteomes" id="UP000321935"/>
    </source>
</evidence>
<dbReference type="RefSeq" id="WP_146919622.1">
    <property type="nucleotide sequence ID" value="NZ_VORW01000015.1"/>
</dbReference>
<gene>
    <name evidence="1" type="ORF">ESV85_16770</name>
</gene>
<evidence type="ECO:0008006" key="3">
    <source>
        <dbReference type="Google" id="ProtNLM"/>
    </source>
</evidence>
<proteinExistence type="predicted"/>
<dbReference type="AlphaFoldDB" id="A0A5C7AD94"/>
<sequence>MNNKLLLKFNLNLIVFIGLIFLTTNICISQITLKKIGELKVNSLDPVKIIDFDSNSKKYLGYKNSSELIVIIIDSEGNIVSEKNLKGEGPSQFTSEISSMGFSDSGQILIQTPNELLTYDLNLEFKDRVKYGSTNPFTIYSPTNILYFKKNSDAYFVTHPTGFSWSISINDFSKSNLLEIYNVATKNSFEILKVSDRSIFNKLDNSLGQSYYPIFSYDNFNKNILFTSSFDNEISVIDVDNFKIKSTIQVNHGSFDLLDDAKITSSDLESVNRKGIYSTNLRLLKTEDYVVLEYLTEIPEHIFRAKLEESKSYKHYMDGEYHKLIFFHEGNQISRDISLPKFGKLTAVLPGNKVLFRIENPDIEEDFILFHIYQIN</sequence>
<organism evidence="1 2">
    <name type="scientific">Algoriphagus aquimarinus</name>
    <dbReference type="NCBI Taxonomy" id="237018"/>
    <lineage>
        <taxon>Bacteria</taxon>
        <taxon>Pseudomonadati</taxon>
        <taxon>Bacteroidota</taxon>
        <taxon>Cytophagia</taxon>
        <taxon>Cytophagales</taxon>
        <taxon>Cyclobacteriaceae</taxon>
        <taxon>Algoriphagus</taxon>
    </lineage>
</organism>
<dbReference type="InterPro" id="IPR011044">
    <property type="entry name" value="Quino_amine_DH_bsu"/>
</dbReference>
<dbReference type="SUPFAM" id="SSF50969">
    <property type="entry name" value="YVTN repeat-like/Quinoprotein amine dehydrogenase"/>
    <property type="match status" value="1"/>
</dbReference>
<comment type="caution">
    <text evidence="1">The sequence shown here is derived from an EMBL/GenBank/DDBJ whole genome shotgun (WGS) entry which is preliminary data.</text>
</comment>
<reference evidence="1 2" key="1">
    <citation type="submission" date="2019-08" db="EMBL/GenBank/DDBJ databases">
        <title>Genomes sequence of Algoriphagus aquimarinus ACAM450.</title>
        <authorList>
            <person name="Bowman J.P."/>
        </authorList>
    </citation>
    <scope>NUCLEOTIDE SEQUENCE [LARGE SCALE GENOMIC DNA]</scope>
    <source>
        <strain evidence="1 2">ACAM 450</strain>
    </source>
</reference>
<accession>A0A5C7AD94</accession>
<protein>
    <recommendedName>
        <fullName evidence="3">6-bladed beta-propeller protein</fullName>
    </recommendedName>
</protein>
<dbReference type="Proteomes" id="UP000321935">
    <property type="component" value="Unassembled WGS sequence"/>
</dbReference>
<name>A0A5C7AD94_9BACT</name>
<evidence type="ECO:0000313" key="1">
    <source>
        <dbReference type="EMBL" id="TXE06431.1"/>
    </source>
</evidence>